<name>A0A8J3TA15_9ACTN</name>
<comment type="similarity">
    <text evidence="1">Belongs to the NAD(P)-dependent epimerase/dehydratase family.</text>
</comment>
<evidence type="ECO:0000313" key="3">
    <source>
        <dbReference type="EMBL" id="GII23335.1"/>
    </source>
</evidence>
<comment type="caution">
    <text evidence="3">The sequence shown here is derived from an EMBL/GenBank/DDBJ whole genome shotgun (WGS) entry which is preliminary data.</text>
</comment>
<dbReference type="Gene3D" id="3.40.50.720">
    <property type="entry name" value="NAD(P)-binding Rossmann-like Domain"/>
    <property type="match status" value="1"/>
</dbReference>
<dbReference type="InterPro" id="IPR001509">
    <property type="entry name" value="Epimerase_deHydtase"/>
</dbReference>
<dbReference type="AlphaFoldDB" id="A0A8J3TA15"/>
<evidence type="ECO:0000256" key="1">
    <source>
        <dbReference type="ARBA" id="ARBA00007637"/>
    </source>
</evidence>
<dbReference type="EMBL" id="BOON01000028">
    <property type="protein sequence ID" value="GII23335.1"/>
    <property type="molecule type" value="Genomic_DNA"/>
</dbReference>
<evidence type="ECO:0000259" key="2">
    <source>
        <dbReference type="Pfam" id="PF01370"/>
    </source>
</evidence>
<evidence type="ECO:0000313" key="4">
    <source>
        <dbReference type="Proteomes" id="UP000599074"/>
    </source>
</evidence>
<protein>
    <submittedName>
        <fullName evidence="3">GDP-mannose 4,6-dehydratase</fullName>
    </submittedName>
</protein>
<dbReference type="Proteomes" id="UP000599074">
    <property type="component" value="Unassembled WGS sequence"/>
</dbReference>
<dbReference type="PANTHER" id="PTHR43000">
    <property type="entry name" value="DTDP-D-GLUCOSE 4,6-DEHYDRATASE-RELATED"/>
    <property type="match status" value="1"/>
</dbReference>
<reference evidence="3" key="1">
    <citation type="submission" date="2021-01" db="EMBL/GenBank/DDBJ databases">
        <title>Whole genome shotgun sequence of Planosporangium mesophilum NBRC 109066.</title>
        <authorList>
            <person name="Komaki H."/>
            <person name="Tamura T."/>
        </authorList>
    </citation>
    <scope>NUCLEOTIDE SEQUENCE</scope>
    <source>
        <strain evidence="3">NBRC 109066</strain>
    </source>
</reference>
<dbReference type="Pfam" id="PF01370">
    <property type="entry name" value="Epimerase"/>
    <property type="match status" value="1"/>
</dbReference>
<keyword evidence="4" id="KW-1185">Reference proteome</keyword>
<proteinExistence type="inferred from homology"/>
<dbReference type="InterPro" id="IPR036291">
    <property type="entry name" value="NAD(P)-bd_dom_sf"/>
</dbReference>
<accession>A0A8J3TA15</accession>
<gene>
    <name evidence="3" type="ORF">Pme01_29320</name>
</gene>
<sequence>MSRMLVTGAAGFLGSHLVDALLIHGFEVVGLDRDPVAANLDGARHYRQFTYVRADLGEDELGEAVTGCDTVFHFAAPPVRQANLFTEHMMATSRLLDACEEASVRRLVFASCAGVYGRPGPNRETDPVQPTTGYGLAKQVAEQLCLCRAIPAEAAMSVVALRYGEVYGPRQQPAALIPRIVRAARTRTPVDLSGQAGHRQPLYVTDAVRAALAAATVNVREAVFNVAGRHTVTLDELLDVVHDVTGLSVPFTVAGPQPESVDVTVDLFNAYFLLGHHPRISLPDGLRRYWLATRTVSAGA</sequence>
<organism evidence="3 4">
    <name type="scientific">Planosporangium mesophilum</name>
    <dbReference type="NCBI Taxonomy" id="689768"/>
    <lineage>
        <taxon>Bacteria</taxon>
        <taxon>Bacillati</taxon>
        <taxon>Actinomycetota</taxon>
        <taxon>Actinomycetes</taxon>
        <taxon>Micromonosporales</taxon>
        <taxon>Micromonosporaceae</taxon>
        <taxon>Planosporangium</taxon>
    </lineage>
</organism>
<feature type="domain" description="NAD-dependent epimerase/dehydratase" evidence="2">
    <location>
        <begin position="4"/>
        <end position="227"/>
    </location>
</feature>
<dbReference type="SUPFAM" id="SSF51735">
    <property type="entry name" value="NAD(P)-binding Rossmann-fold domains"/>
    <property type="match status" value="1"/>
</dbReference>